<keyword evidence="7" id="KW-0805">Transcription regulation</keyword>
<feature type="compositionally biased region" description="Basic and acidic residues" evidence="10">
    <location>
        <begin position="74"/>
        <end position="84"/>
    </location>
</feature>
<keyword evidence="11" id="KW-0812">Transmembrane</keyword>
<evidence type="ECO:0000313" key="13">
    <source>
        <dbReference type="Ensembl" id="ENSOKIP00005054767.1"/>
    </source>
</evidence>
<evidence type="ECO:0000256" key="2">
    <source>
        <dbReference type="ARBA" id="ARBA00004496"/>
    </source>
</evidence>
<reference evidence="13" key="2">
    <citation type="submission" date="2025-09" db="UniProtKB">
        <authorList>
            <consortium name="Ensembl"/>
        </authorList>
    </citation>
    <scope>IDENTIFICATION</scope>
</reference>
<evidence type="ECO:0000256" key="1">
    <source>
        <dbReference type="ARBA" id="ARBA00004123"/>
    </source>
</evidence>
<dbReference type="InterPro" id="IPR018866">
    <property type="entry name" value="Znf-4CXXC_R1"/>
</dbReference>
<evidence type="ECO:0000256" key="3">
    <source>
        <dbReference type="ARBA" id="ARBA00022490"/>
    </source>
</evidence>
<evidence type="ECO:0000256" key="7">
    <source>
        <dbReference type="ARBA" id="ARBA00023015"/>
    </source>
</evidence>
<evidence type="ECO:0000313" key="14">
    <source>
        <dbReference type="Proteomes" id="UP000694557"/>
    </source>
</evidence>
<keyword evidence="11" id="KW-1133">Transmembrane helix</keyword>
<dbReference type="GO" id="GO:0006355">
    <property type="term" value="P:regulation of DNA-templated transcription"/>
    <property type="evidence" value="ECO:0007669"/>
    <property type="project" value="InterPro"/>
</dbReference>
<keyword evidence="5" id="KW-0597">Phosphoprotein</keyword>
<name>A0A8C7H9X0_ONCKI</name>
<keyword evidence="4" id="KW-1017">Isopeptide bond</keyword>
<evidence type="ECO:0000256" key="5">
    <source>
        <dbReference type="ARBA" id="ARBA00022553"/>
    </source>
</evidence>
<dbReference type="GO" id="GO:0005634">
    <property type="term" value="C:nucleus"/>
    <property type="evidence" value="ECO:0007669"/>
    <property type="project" value="UniProtKB-SubCell"/>
</dbReference>
<accession>A0A8C7H9X0</accession>
<feature type="region of interest" description="Disordered" evidence="10">
    <location>
        <begin position="42"/>
        <end position="99"/>
    </location>
</feature>
<comment type="subcellular location">
    <subcellularLocation>
        <location evidence="2">Cytoplasm</location>
    </subcellularLocation>
    <subcellularLocation>
        <location evidence="1">Nucleus</location>
    </subcellularLocation>
</comment>
<dbReference type="PANTHER" id="PTHR31169">
    <property type="entry name" value="OS05G0300700 PROTEIN"/>
    <property type="match status" value="1"/>
</dbReference>
<dbReference type="Ensembl" id="ENSOKIT00005058123.1">
    <property type="protein sequence ID" value="ENSOKIP00005054767.1"/>
    <property type="gene ID" value="ENSOKIG00005023404.1"/>
</dbReference>
<dbReference type="AlphaFoldDB" id="A0A8C7H9X0"/>
<keyword evidence="9" id="KW-0539">Nucleus</keyword>
<organism evidence="13 14">
    <name type="scientific">Oncorhynchus kisutch</name>
    <name type="common">Coho salmon</name>
    <name type="synonym">Salmo kisutch</name>
    <dbReference type="NCBI Taxonomy" id="8019"/>
    <lineage>
        <taxon>Eukaryota</taxon>
        <taxon>Metazoa</taxon>
        <taxon>Chordata</taxon>
        <taxon>Craniata</taxon>
        <taxon>Vertebrata</taxon>
        <taxon>Euteleostomi</taxon>
        <taxon>Actinopterygii</taxon>
        <taxon>Neopterygii</taxon>
        <taxon>Teleostei</taxon>
        <taxon>Protacanthopterygii</taxon>
        <taxon>Salmoniformes</taxon>
        <taxon>Salmonidae</taxon>
        <taxon>Salmoninae</taxon>
        <taxon>Oncorhynchus</taxon>
    </lineage>
</organism>
<proteinExistence type="predicted"/>
<evidence type="ECO:0000256" key="11">
    <source>
        <dbReference type="SAM" id="Phobius"/>
    </source>
</evidence>
<feature type="domain" description="Zinc-finger" evidence="12">
    <location>
        <begin position="122"/>
        <end position="219"/>
    </location>
</feature>
<protein>
    <recommendedName>
        <fullName evidence="12">Zinc-finger domain-containing protein</fullName>
    </recommendedName>
</protein>
<evidence type="ECO:0000256" key="10">
    <source>
        <dbReference type="SAM" id="MobiDB-lite"/>
    </source>
</evidence>
<evidence type="ECO:0000256" key="8">
    <source>
        <dbReference type="ARBA" id="ARBA00023163"/>
    </source>
</evidence>
<feature type="compositionally biased region" description="Basic residues" evidence="10">
    <location>
        <begin position="85"/>
        <end position="97"/>
    </location>
</feature>
<evidence type="ECO:0000259" key="12">
    <source>
        <dbReference type="Pfam" id="PF10497"/>
    </source>
</evidence>
<dbReference type="GeneTree" id="ENSGT00940000167008"/>
<feature type="transmembrane region" description="Helical" evidence="11">
    <location>
        <begin position="15"/>
        <end position="34"/>
    </location>
</feature>
<evidence type="ECO:0000256" key="9">
    <source>
        <dbReference type="ARBA" id="ARBA00023242"/>
    </source>
</evidence>
<evidence type="ECO:0000256" key="4">
    <source>
        <dbReference type="ARBA" id="ARBA00022499"/>
    </source>
</evidence>
<dbReference type="GO" id="GO:0005737">
    <property type="term" value="C:cytoplasm"/>
    <property type="evidence" value="ECO:0007669"/>
    <property type="project" value="UniProtKB-SubCell"/>
</dbReference>
<keyword evidence="3" id="KW-0963">Cytoplasm</keyword>
<dbReference type="InterPro" id="IPR040221">
    <property type="entry name" value="CDCA7/CDA7L"/>
</dbReference>
<keyword evidence="8" id="KW-0804">Transcription</keyword>
<evidence type="ECO:0000256" key="6">
    <source>
        <dbReference type="ARBA" id="ARBA00022843"/>
    </source>
</evidence>
<keyword evidence="11" id="KW-0472">Membrane</keyword>
<reference evidence="13" key="1">
    <citation type="submission" date="2025-08" db="UniProtKB">
        <authorList>
            <consortium name="Ensembl"/>
        </authorList>
    </citation>
    <scope>IDENTIFICATION</scope>
</reference>
<keyword evidence="6" id="KW-0832">Ubl conjugation</keyword>
<dbReference type="Proteomes" id="UP000694557">
    <property type="component" value="Unassembled WGS sequence"/>
</dbReference>
<keyword evidence="14" id="KW-1185">Reference proteome</keyword>
<dbReference type="Pfam" id="PF10497">
    <property type="entry name" value="zf-4CXXC_R1"/>
    <property type="match status" value="1"/>
</dbReference>
<dbReference type="PANTHER" id="PTHR31169:SF24">
    <property type="entry name" value="CELL DIVISION CYCLE-ASSOCIATED PROTEIN 7"/>
    <property type="match status" value="1"/>
</dbReference>
<sequence>MLFNFQHLFYWPAQVSSAFLLASAASLLLDLFLFPLQRAPRSKGAVGKSRTSPNRSSQRRTRSMGGAESLEAPQEERVRGDPRQRRAPRPKQAKPHNIRPVEEITEDVLLLVADHTTEKVYNRATGSTCHQCRQKTTDTKTCCRSEECRGIVGQFCGPCLRNRYGEDVRKALLDPDWRCPPCRGICNCSFCRARDGRCPTGILFPLAQFQGFSDVHSYLSRSALPRTLTLSGSGSCVAQHEASLQTRGLIPGCITTGHDRKSHRAV</sequence>